<dbReference type="AlphaFoldDB" id="A0A7W8BVG5"/>
<evidence type="ECO:0000313" key="2">
    <source>
        <dbReference type="Proteomes" id="UP000568022"/>
    </source>
</evidence>
<gene>
    <name evidence="1" type="ORF">FHS32_007110</name>
</gene>
<accession>A0A7W8BVG5</accession>
<organism evidence="1 2">
    <name type="scientific">Streptomyces griseoloalbus</name>
    <dbReference type="NCBI Taxonomy" id="67303"/>
    <lineage>
        <taxon>Bacteria</taxon>
        <taxon>Bacillati</taxon>
        <taxon>Actinomycetota</taxon>
        <taxon>Actinomycetes</taxon>
        <taxon>Kitasatosporales</taxon>
        <taxon>Streptomycetaceae</taxon>
        <taxon>Streptomyces</taxon>
    </lineage>
</organism>
<name>A0A7W8BVG5_9ACTN</name>
<sequence>LGEDSEFDQAFQFGVGAFDVFRQQFVAVGFADVLGP</sequence>
<comment type="caution">
    <text evidence="1">The sequence shown here is derived from an EMBL/GenBank/DDBJ whole genome shotgun (WGS) entry which is preliminary data.</text>
</comment>
<protein>
    <submittedName>
        <fullName evidence="1">Uncharacterized protein</fullName>
    </submittedName>
</protein>
<proteinExistence type="predicted"/>
<reference evidence="1 2" key="1">
    <citation type="submission" date="2020-08" db="EMBL/GenBank/DDBJ databases">
        <title>Genomic Encyclopedia of Type Strains, Phase III (KMG-III): the genomes of soil and plant-associated and newly described type strains.</title>
        <authorList>
            <person name="Whitman W."/>
        </authorList>
    </citation>
    <scope>NUCLEOTIDE SEQUENCE [LARGE SCALE GENOMIC DNA]</scope>
    <source>
        <strain evidence="1 2">CECT 3226</strain>
    </source>
</reference>
<dbReference type="Proteomes" id="UP000568022">
    <property type="component" value="Unassembled WGS sequence"/>
</dbReference>
<feature type="non-terminal residue" evidence="1">
    <location>
        <position position="1"/>
    </location>
</feature>
<keyword evidence="2" id="KW-1185">Reference proteome</keyword>
<dbReference type="EMBL" id="JACHJE010000046">
    <property type="protein sequence ID" value="MBB5130311.1"/>
    <property type="molecule type" value="Genomic_DNA"/>
</dbReference>
<evidence type="ECO:0000313" key="1">
    <source>
        <dbReference type="EMBL" id="MBB5130311.1"/>
    </source>
</evidence>